<evidence type="ECO:0000313" key="1">
    <source>
        <dbReference type="EMBL" id="MEJ8827223.1"/>
    </source>
</evidence>
<comment type="caution">
    <text evidence="1">The sequence shown here is derived from an EMBL/GenBank/DDBJ whole genome shotgun (WGS) entry which is preliminary data.</text>
</comment>
<sequence length="229" mass="25089">MAMQIKLSLAVCDGTVESDPQALLTMELDSHPSIETLGLSLANGKAALVRLQAEIVKRQVELMSTSQRRCDGCGLNRAIKDFHDVHYRSLFGGVVVRVPRWRRCACTARAEIAVRRRWISAELEYVQSRLAATMPYAKSAQLLELLLPVTAANAPSTVREHTLEVGRRLDAQGVEALPEEVPVASKSHVTTVGLDGGYLRLCHPDEEKSFEVIAGRAMRAGVGQRSVAF</sequence>
<reference evidence="1 2" key="1">
    <citation type="submission" date="2024-03" db="EMBL/GenBank/DDBJ databases">
        <title>Novel species of the genus Variovorax.</title>
        <authorList>
            <person name="Liu Q."/>
            <person name="Xin Y.-H."/>
        </authorList>
    </citation>
    <scope>NUCLEOTIDE SEQUENCE [LARGE SCALE GENOMIC DNA]</scope>
    <source>
        <strain evidence="1 2">KACC 18501</strain>
    </source>
</reference>
<dbReference type="Proteomes" id="UP001363010">
    <property type="component" value="Unassembled WGS sequence"/>
</dbReference>
<organism evidence="1 2">
    <name type="scientific">Variovorax humicola</name>
    <dbReference type="NCBI Taxonomy" id="1769758"/>
    <lineage>
        <taxon>Bacteria</taxon>
        <taxon>Pseudomonadati</taxon>
        <taxon>Pseudomonadota</taxon>
        <taxon>Betaproteobacteria</taxon>
        <taxon>Burkholderiales</taxon>
        <taxon>Comamonadaceae</taxon>
        <taxon>Variovorax</taxon>
    </lineage>
</organism>
<accession>A0ABU8WCH9</accession>
<evidence type="ECO:0008006" key="3">
    <source>
        <dbReference type="Google" id="ProtNLM"/>
    </source>
</evidence>
<evidence type="ECO:0000313" key="2">
    <source>
        <dbReference type="Proteomes" id="UP001363010"/>
    </source>
</evidence>
<name>A0ABU8WCH9_9BURK</name>
<dbReference type="EMBL" id="JBBKZV010000057">
    <property type="protein sequence ID" value="MEJ8827223.1"/>
    <property type="molecule type" value="Genomic_DNA"/>
</dbReference>
<protein>
    <recommendedName>
        <fullName evidence="3">Zinc-finger of transposase IS204/IS1001/IS1096/IS1165</fullName>
    </recommendedName>
</protein>
<feature type="non-terminal residue" evidence="1">
    <location>
        <position position="229"/>
    </location>
</feature>
<gene>
    <name evidence="1" type="ORF">WKW80_35460</name>
</gene>
<proteinExistence type="predicted"/>
<keyword evidence="2" id="KW-1185">Reference proteome</keyword>